<comment type="caution">
    <text evidence="3">The sequence shown here is derived from an EMBL/GenBank/DDBJ whole genome shotgun (WGS) entry which is preliminary data.</text>
</comment>
<dbReference type="EMBL" id="JBHSOA010000014">
    <property type="protein sequence ID" value="MFC5851782.1"/>
    <property type="molecule type" value="Genomic_DNA"/>
</dbReference>
<evidence type="ECO:0008006" key="5">
    <source>
        <dbReference type="Google" id="ProtNLM"/>
    </source>
</evidence>
<evidence type="ECO:0000256" key="1">
    <source>
        <dbReference type="SAM" id="MobiDB-lite"/>
    </source>
</evidence>
<reference evidence="4" key="1">
    <citation type="journal article" date="2019" name="Int. J. Syst. Evol. Microbiol.">
        <title>The Global Catalogue of Microorganisms (GCM) 10K type strain sequencing project: providing services to taxonomists for standard genome sequencing and annotation.</title>
        <authorList>
            <consortium name="The Broad Institute Genomics Platform"/>
            <consortium name="The Broad Institute Genome Sequencing Center for Infectious Disease"/>
            <person name="Wu L."/>
            <person name="Ma J."/>
        </authorList>
    </citation>
    <scope>NUCLEOTIDE SEQUENCE [LARGE SCALE GENOMIC DNA]</scope>
    <source>
        <strain evidence="4">JCM 10411</strain>
    </source>
</reference>
<sequence>MRTKRFIAVVAGPLAAAALTFSPALMTQAVADTTQATTVTDPRAAGGTEGRHDGKTDGKDCRYERPSFDNSQTKFTKLKDIGNYESAYEGSYNKAFDTYCDEGD</sequence>
<evidence type="ECO:0000313" key="3">
    <source>
        <dbReference type="EMBL" id="MFC5851782.1"/>
    </source>
</evidence>
<dbReference type="RefSeq" id="WP_381360141.1">
    <property type="nucleotide sequence ID" value="NZ_JBHSOA010000014.1"/>
</dbReference>
<evidence type="ECO:0000313" key="4">
    <source>
        <dbReference type="Proteomes" id="UP001596180"/>
    </source>
</evidence>
<protein>
    <recommendedName>
        <fullName evidence="5">Secreted protein</fullName>
    </recommendedName>
</protein>
<accession>A0ABW1DT15</accession>
<feature type="signal peptide" evidence="2">
    <location>
        <begin position="1"/>
        <end position="31"/>
    </location>
</feature>
<dbReference type="Proteomes" id="UP001596180">
    <property type="component" value="Unassembled WGS sequence"/>
</dbReference>
<keyword evidence="2" id="KW-0732">Signal</keyword>
<evidence type="ECO:0000256" key="2">
    <source>
        <dbReference type="SAM" id="SignalP"/>
    </source>
</evidence>
<feature type="chain" id="PRO_5045299200" description="Secreted protein" evidence="2">
    <location>
        <begin position="32"/>
        <end position="104"/>
    </location>
</feature>
<feature type="region of interest" description="Disordered" evidence="1">
    <location>
        <begin position="34"/>
        <end position="66"/>
    </location>
</feature>
<feature type="compositionally biased region" description="Basic and acidic residues" evidence="1">
    <location>
        <begin position="49"/>
        <end position="66"/>
    </location>
</feature>
<gene>
    <name evidence="3" type="ORF">ACFPZI_08050</name>
</gene>
<name>A0ABW1DT15_9ACTN</name>
<organism evidence="3 4">
    <name type="scientific">Streptomyces chlorus</name>
    <dbReference type="NCBI Taxonomy" id="887452"/>
    <lineage>
        <taxon>Bacteria</taxon>
        <taxon>Bacillati</taxon>
        <taxon>Actinomycetota</taxon>
        <taxon>Actinomycetes</taxon>
        <taxon>Kitasatosporales</taxon>
        <taxon>Streptomycetaceae</taxon>
        <taxon>Streptomyces</taxon>
    </lineage>
</organism>
<proteinExistence type="predicted"/>
<keyword evidence="4" id="KW-1185">Reference proteome</keyword>